<name>A0ABY0FK60_9BACT</name>
<dbReference type="SUPFAM" id="SSF48013">
    <property type="entry name" value="NusB-like"/>
    <property type="match status" value="1"/>
</dbReference>
<keyword evidence="4 6" id="KW-0805">Transcription regulation</keyword>
<sequence length="164" mass="17984">MASNRHLGRIIALQSLYEYEFRAKAGDATAEIQSIIAKNIEPYSKALGDTEFVFGLANGVVENQAKLDRELQPLAPEWPLETIAAIDRNILRIGLYELEIRVVPPKVVINEAVELAKAFGSDNSSKFINGVLGTAFKQLGLNNEEGEHEGSKSQVESQTNASEQ</sequence>
<dbReference type="NCBIfam" id="TIGR01951">
    <property type="entry name" value="nusB"/>
    <property type="match status" value="1"/>
</dbReference>
<dbReference type="PANTHER" id="PTHR11078:SF3">
    <property type="entry name" value="ANTITERMINATION NUSB DOMAIN-CONTAINING PROTEIN"/>
    <property type="match status" value="1"/>
</dbReference>
<feature type="compositionally biased region" description="Polar residues" evidence="7">
    <location>
        <begin position="152"/>
        <end position="164"/>
    </location>
</feature>
<evidence type="ECO:0000256" key="7">
    <source>
        <dbReference type="SAM" id="MobiDB-lite"/>
    </source>
</evidence>
<evidence type="ECO:0000313" key="10">
    <source>
        <dbReference type="Proteomes" id="UP001191004"/>
    </source>
</evidence>
<dbReference type="InterPro" id="IPR011605">
    <property type="entry name" value="NusB_fam"/>
</dbReference>
<feature type="domain" description="NusB/RsmB/TIM44" evidence="8">
    <location>
        <begin position="9"/>
        <end position="134"/>
    </location>
</feature>
<dbReference type="EMBL" id="PRLL01000004">
    <property type="protein sequence ID" value="RYC73733.1"/>
    <property type="molecule type" value="Genomic_DNA"/>
</dbReference>
<proteinExistence type="inferred from homology"/>
<dbReference type="InterPro" id="IPR035926">
    <property type="entry name" value="NusB-like_sf"/>
</dbReference>
<dbReference type="InterPro" id="IPR006027">
    <property type="entry name" value="NusB_RsmB_TIM44"/>
</dbReference>
<dbReference type="Pfam" id="PF01029">
    <property type="entry name" value="NusB"/>
    <property type="match status" value="1"/>
</dbReference>
<dbReference type="RefSeq" id="WP_129604273.1">
    <property type="nucleotide sequence ID" value="NZ_PRLL01000004.1"/>
</dbReference>
<evidence type="ECO:0000256" key="3">
    <source>
        <dbReference type="ARBA" id="ARBA00022884"/>
    </source>
</evidence>
<evidence type="ECO:0000256" key="1">
    <source>
        <dbReference type="ARBA" id="ARBA00005952"/>
    </source>
</evidence>
<comment type="function">
    <text evidence="6">Involved in transcription antitermination. Required for transcription of ribosomal RNA (rRNA) genes. Binds specifically to the boxA antiterminator sequence of the ribosomal RNA (rrn) operons.</text>
</comment>
<gene>
    <name evidence="6 9" type="primary">nusB</name>
    <name evidence="9" type="ORF">G3KMM_00190</name>
</gene>
<keyword evidence="10" id="KW-1185">Reference proteome</keyword>
<feature type="region of interest" description="Disordered" evidence="7">
    <location>
        <begin position="142"/>
        <end position="164"/>
    </location>
</feature>
<evidence type="ECO:0000259" key="8">
    <source>
        <dbReference type="Pfam" id="PF01029"/>
    </source>
</evidence>
<evidence type="ECO:0000313" key="9">
    <source>
        <dbReference type="EMBL" id="RYC73733.1"/>
    </source>
</evidence>
<dbReference type="HAMAP" id="MF_00073">
    <property type="entry name" value="NusB"/>
    <property type="match status" value="1"/>
</dbReference>
<comment type="caution">
    <text evidence="9">The sequence shown here is derived from an EMBL/GenBank/DDBJ whole genome shotgun (WGS) entry which is preliminary data.</text>
</comment>
<keyword evidence="3 6" id="KW-0694">RNA-binding</keyword>
<evidence type="ECO:0000256" key="5">
    <source>
        <dbReference type="ARBA" id="ARBA00023163"/>
    </source>
</evidence>
<reference evidence="9 10" key="2">
    <citation type="journal article" date="2020" name="Cell Rep.">
        <title>Acquisition and Adaptation of Ultra-small Parasitic Reduced Genome Bacteria to Mammalian Hosts.</title>
        <authorList>
            <person name="McLean J.S."/>
            <person name="Bor B."/>
            <person name="Kerns K.A."/>
            <person name="Liu Q."/>
            <person name="To T.T."/>
            <person name="Solden L."/>
            <person name="Hendrickson E.L."/>
            <person name="Wrighton K."/>
            <person name="Shi W."/>
            <person name="He X."/>
        </authorList>
    </citation>
    <scope>NUCLEOTIDE SEQUENCE [LARGE SCALE GENOMIC DNA]</scope>
    <source>
        <strain evidence="9 10">TM7_KMM_G3_1_HOT_351</strain>
    </source>
</reference>
<evidence type="ECO:0000256" key="4">
    <source>
        <dbReference type="ARBA" id="ARBA00023015"/>
    </source>
</evidence>
<dbReference type="Proteomes" id="UP001191004">
    <property type="component" value="Unassembled WGS sequence"/>
</dbReference>
<dbReference type="Gene3D" id="1.10.940.10">
    <property type="entry name" value="NusB-like"/>
    <property type="match status" value="1"/>
</dbReference>
<keyword evidence="5 6" id="KW-0804">Transcription</keyword>
<organism evidence="9 10">
    <name type="scientific">Candidatus Nanosyncoccus nanoralicus</name>
    <dbReference type="NCBI Taxonomy" id="2171996"/>
    <lineage>
        <taxon>Bacteria</taxon>
        <taxon>Candidatus Saccharimonadota</taxon>
        <taxon>Candidatus Nanosyncoccalia</taxon>
        <taxon>Candidatus Nanosyncoccales</taxon>
        <taxon>Candidatus Nanosyncoccaceae</taxon>
        <taxon>Candidatus Nanosyncoccus</taxon>
    </lineage>
</organism>
<keyword evidence="2 6" id="KW-0889">Transcription antitermination</keyword>
<evidence type="ECO:0000256" key="2">
    <source>
        <dbReference type="ARBA" id="ARBA00022814"/>
    </source>
</evidence>
<reference evidence="9 10" key="1">
    <citation type="journal article" date="2018" name="bioRxiv">
        <title>Evidence of independent acquisition and adaption of ultra-small bacteria to human hosts across the highly diverse yet reduced genomes of the phylum Saccharibacteria.</title>
        <authorList>
            <person name="McLean J.S."/>
            <person name="Bor B."/>
            <person name="To T.T."/>
            <person name="Liu Q."/>
            <person name="Kearns K.A."/>
            <person name="Solden L.M."/>
            <person name="Wrighton K.C."/>
            <person name="He X."/>
            <person name="Shi W."/>
        </authorList>
    </citation>
    <scope>NUCLEOTIDE SEQUENCE [LARGE SCALE GENOMIC DNA]</scope>
    <source>
        <strain evidence="9 10">TM7_KMM_G3_1_HOT_351</strain>
    </source>
</reference>
<dbReference type="PANTHER" id="PTHR11078">
    <property type="entry name" value="N UTILIZATION SUBSTANCE PROTEIN B-RELATED"/>
    <property type="match status" value="1"/>
</dbReference>
<comment type="similarity">
    <text evidence="1 6">Belongs to the NusB family.</text>
</comment>
<evidence type="ECO:0000256" key="6">
    <source>
        <dbReference type="HAMAP-Rule" id="MF_00073"/>
    </source>
</evidence>
<protein>
    <recommendedName>
        <fullName evidence="6">Transcription antitermination protein NusB</fullName>
    </recommendedName>
    <alternativeName>
        <fullName evidence="6">Antitermination factor NusB</fullName>
    </alternativeName>
</protein>
<accession>A0ABY0FK60</accession>